<dbReference type="EC" id="2.7.7.7" evidence="1"/>
<keyword evidence="2" id="KW-0808">Transferase</keyword>
<dbReference type="Pfam" id="PF07733">
    <property type="entry name" value="DNA_pol3_alpha"/>
    <property type="match status" value="1"/>
</dbReference>
<dbReference type="InterPro" id="IPR004805">
    <property type="entry name" value="DnaE2/DnaE/PolC"/>
</dbReference>
<dbReference type="GO" id="GO:0006260">
    <property type="term" value="P:DNA replication"/>
    <property type="evidence" value="ECO:0007669"/>
    <property type="project" value="UniProtKB-KW"/>
</dbReference>
<dbReference type="EMBL" id="CP052909">
    <property type="protein sequence ID" value="QNJ99008.1"/>
    <property type="molecule type" value="Genomic_DNA"/>
</dbReference>
<sequence length="1009" mass="116658">MYLNTHSYYSLRYGTIKPADLLLYAKEMGIDCMALTDINTTSACLDFVRLAPEYGIRPIAGVDFRNGAQQQFILLAKNNEGFMNINSYLSSFLHSEEKIPERAQNLADVITIYPFASFKGEQLSENEFLGVRKEDLNRLKFSPWRHKQEKLVVLQTVSFLNKKGFNTHRLLRAIDNNTLLSKLLPSQQGSETDMLISEAVITEAFREFPILLRNTRTLLQACSIYFDFSKEIPNNQNSYTQNQALDFRLLKKLTYAGLPYRYKRPGERVWIRIEKELEIIREKGFVSYFLINWKILKYARSKGYFYVGRGSGANSVVAYLLRITDVDPIELDLYFERFINLYRKNPPDFDIDFSWKDRDDITQFIFRRFKNTCLLTVYNTFKYKASVRELGKVFGLPKEEIDTLSKGEYQYNALDRLSQLVLQYGKLIEGFPNYLGIHAGGILISEKPIHYYTATFMPPKGFPTTQFDMVVAEDIGLYKFDILSQRGLGKIKDAVAVVEYNHPRLPPIDIHDIRRFKQDKRIKHLLRNAKAIGCFYVESPAMRMLLKKLQVDDYLGLVAASSVIRPGVAKSGMMREYILRYRFPEKRKEAHPVMLNIMPETYGVMVYQEDVIKVAHYFGGLTLGEADMLRRGMSGKFRSREEFLKVKERFFENCRNSGKPETLTAEIWRQTESFAGYAFAKGHSASYAVESYQSLFLKAYYPLEYMVATLNNGGGFYSIELYVHEARMHGATILAPCVNRSRAEVTIQKRDIYLGFGFLHALEAKTIQRLLQNRNKGGAYTSLDDFLDRVAISMEQITILIKINAFRFTQRNKRELLWEAHMKINKVSFEENVQTLFKTERINYSTPKLPNSSMEDAFDEMELLGFPLCNPFNLLAEPSCSRIRAAHLPNLVGRLVTIEGYLVATKRTATSGKKMMYFGTFLDRDGDFIDTVHFPPVAAKYRFRGKGIYAITGKVMEEFECISIEVTKMERLPIIEDPRYRDKLLKVNPVKNFNRRIRTKTTDVNSNES</sequence>
<keyword evidence="5 8" id="KW-0239">DNA-directed DNA polymerase</keyword>
<dbReference type="GO" id="GO:0008408">
    <property type="term" value="F:3'-5' exonuclease activity"/>
    <property type="evidence" value="ECO:0007669"/>
    <property type="project" value="InterPro"/>
</dbReference>
<dbReference type="InterPro" id="IPR004013">
    <property type="entry name" value="PHP_dom"/>
</dbReference>
<dbReference type="PANTHER" id="PTHR32294">
    <property type="entry name" value="DNA POLYMERASE III SUBUNIT ALPHA"/>
    <property type="match status" value="1"/>
</dbReference>
<evidence type="ECO:0000313" key="9">
    <source>
        <dbReference type="Proteomes" id="UP000515514"/>
    </source>
</evidence>
<dbReference type="SMART" id="SM00481">
    <property type="entry name" value="POLIIIAc"/>
    <property type="match status" value="1"/>
</dbReference>
<feature type="domain" description="Polymerase/histidinol phosphatase N-terminal" evidence="7">
    <location>
        <begin position="1"/>
        <end position="68"/>
    </location>
</feature>
<dbReference type="AlphaFoldDB" id="A0A7G8PXE2"/>
<dbReference type="RefSeq" id="WP_186989141.1">
    <property type="nucleotide sequence ID" value="NZ_CP052909.1"/>
</dbReference>
<evidence type="ECO:0000313" key="8">
    <source>
        <dbReference type="EMBL" id="QNJ99008.1"/>
    </source>
</evidence>
<name>A0A7G8PXE2_9FLAO</name>
<protein>
    <recommendedName>
        <fullName evidence="1">DNA-directed DNA polymerase</fullName>
        <ecNumber evidence="1">2.7.7.7</ecNumber>
    </recommendedName>
</protein>
<evidence type="ECO:0000256" key="5">
    <source>
        <dbReference type="ARBA" id="ARBA00022932"/>
    </source>
</evidence>
<keyword evidence="9" id="KW-1185">Reference proteome</keyword>
<dbReference type="KEGG" id="alti:ALE3EI_2472"/>
<evidence type="ECO:0000256" key="3">
    <source>
        <dbReference type="ARBA" id="ARBA00022695"/>
    </source>
</evidence>
<gene>
    <name evidence="8" type="ORF">ALE3EI_2472</name>
</gene>
<dbReference type="GO" id="GO:0003887">
    <property type="term" value="F:DNA-directed DNA polymerase activity"/>
    <property type="evidence" value="ECO:0007669"/>
    <property type="project" value="UniProtKB-KW"/>
</dbReference>
<dbReference type="NCBIfam" id="TIGR00594">
    <property type="entry name" value="polc"/>
    <property type="match status" value="1"/>
</dbReference>
<dbReference type="Proteomes" id="UP000515514">
    <property type="component" value="Chromosome"/>
</dbReference>
<comment type="catalytic activity">
    <reaction evidence="6">
        <text>DNA(n) + a 2'-deoxyribonucleoside 5'-triphosphate = DNA(n+1) + diphosphate</text>
        <dbReference type="Rhea" id="RHEA:22508"/>
        <dbReference type="Rhea" id="RHEA-COMP:17339"/>
        <dbReference type="Rhea" id="RHEA-COMP:17340"/>
        <dbReference type="ChEBI" id="CHEBI:33019"/>
        <dbReference type="ChEBI" id="CHEBI:61560"/>
        <dbReference type="ChEBI" id="CHEBI:173112"/>
        <dbReference type="EC" id="2.7.7.7"/>
    </reaction>
</comment>
<dbReference type="Gene3D" id="1.10.150.870">
    <property type="match status" value="1"/>
</dbReference>
<reference evidence="8 9" key="1">
    <citation type="submission" date="2020-04" db="EMBL/GenBank/DDBJ databases">
        <title>Genome sequence of Altibacter aquimarinus strain ALE3EI.</title>
        <authorList>
            <person name="Oh H.-M."/>
            <person name="Jang D."/>
        </authorList>
    </citation>
    <scope>NUCLEOTIDE SEQUENCE [LARGE SCALE GENOMIC DNA]</scope>
    <source>
        <strain evidence="8 9">ALE3EI</strain>
    </source>
</reference>
<dbReference type="Gene3D" id="3.20.20.140">
    <property type="entry name" value="Metal-dependent hydrolases"/>
    <property type="match status" value="1"/>
</dbReference>
<keyword evidence="3" id="KW-0548">Nucleotidyltransferase</keyword>
<evidence type="ECO:0000256" key="6">
    <source>
        <dbReference type="ARBA" id="ARBA00049244"/>
    </source>
</evidence>
<evidence type="ECO:0000256" key="2">
    <source>
        <dbReference type="ARBA" id="ARBA00022679"/>
    </source>
</evidence>
<dbReference type="InterPro" id="IPR040982">
    <property type="entry name" value="DNA_pol3_finger"/>
</dbReference>
<organism evidence="8 9">
    <name type="scientific">Constantimarinum furrinae</name>
    <dbReference type="NCBI Taxonomy" id="2562285"/>
    <lineage>
        <taxon>Bacteria</taxon>
        <taxon>Pseudomonadati</taxon>
        <taxon>Bacteroidota</taxon>
        <taxon>Flavobacteriia</taxon>
        <taxon>Flavobacteriales</taxon>
        <taxon>Flavobacteriaceae</taxon>
        <taxon>Altibacter/Constantimarinum group</taxon>
        <taxon>Constantimarinum</taxon>
    </lineage>
</organism>
<keyword evidence="4" id="KW-0235">DNA replication</keyword>
<dbReference type="CDD" id="cd04485">
    <property type="entry name" value="DnaE_OBF"/>
    <property type="match status" value="1"/>
</dbReference>
<dbReference type="SUPFAM" id="SSF89550">
    <property type="entry name" value="PHP domain-like"/>
    <property type="match status" value="1"/>
</dbReference>
<dbReference type="Pfam" id="PF17657">
    <property type="entry name" value="DNA_pol3_finger"/>
    <property type="match status" value="1"/>
</dbReference>
<dbReference type="InterPro" id="IPR003141">
    <property type="entry name" value="Pol/His_phosphatase_N"/>
</dbReference>
<evidence type="ECO:0000259" key="7">
    <source>
        <dbReference type="SMART" id="SM00481"/>
    </source>
</evidence>
<dbReference type="InterPro" id="IPR029460">
    <property type="entry name" value="DNAPol_HHH"/>
</dbReference>
<evidence type="ECO:0000256" key="4">
    <source>
        <dbReference type="ARBA" id="ARBA00022705"/>
    </source>
</evidence>
<dbReference type="InterPro" id="IPR011708">
    <property type="entry name" value="DNA_pol3_alpha_NTPase_dom"/>
</dbReference>
<proteinExistence type="predicted"/>
<accession>A0A7G8PXE2</accession>
<dbReference type="Pfam" id="PF14579">
    <property type="entry name" value="HHH_6"/>
    <property type="match status" value="1"/>
</dbReference>
<evidence type="ECO:0000256" key="1">
    <source>
        <dbReference type="ARBA" id="ARBA00012417"/>
    </source>
</evidence>
<dbReference type="InterPro" id="IPR016195">
    <property type="entry name" value="Pol/histidinol_Pase-like"/>
</dbReference>
<dbReference type="CDD" id="cd07431">
    <property type="entry name" value="PHP_PolIIIA"/>
    <property type="match status" value="1"/>
</dbReference>
<dbReference type="Pfam" id="PF02811">
    <property type="entry name" value="PHP"/>
    <property type="match status" value="1"/>
</dbReference>